<feature type="modified residue" description="4-aspartylphosphate" evidence="9">
    <location>
        <position position="607"/>
    </location>
</feature>
<proteinExistence type="inferred from homology"/>
<dbReference type="PROSITE" id="PS50109">
    <property type="entry name" value="HIS_KIN"/>
    <property type="match status" value="1"/>
</dbReference>
<keyword evidence="6 12" id="KW-0418">Kinase</keyword>
<dbReference type="AlphaFoldDB" id="A0A426TWU7"/>
<dbReference type="InterPro" id="IPR005467">
    <property type="entry name" value="His_kinase_dom"/>
</dbReference>
<dbReference type="SUPFAM" id="SSF55874">
    <property type="entry name" value="ATPase domain of HSP90 chaperone/DNA topoisomerase II/histidine kinase"/>
    <property type="match status" value="1"/>
</dbReference>
<evidence type="ECO:0000256" key="9">
    <source>
        <dbReference type="PROSITE-ProRule" id="PRU00169"/>
    </source>
</evidence>
<accession>A0A426TWU7</accession>
<keyword evidence="7" id="KW-0902">Two-component regulatory system</keyword>
<evidence type="ECO:0000259" key="11">
    <source>
        <dbReference type="PROSITE" id="PS50110"/>
    </source>
</evidence>
<feature type="domain" description="Response regulatory" evidence="11">
    <location>
        <begin position="558"/>
        <end position="674"/>
    </location>
</feature>
<dbReference type="EMBL" id="RSAS01000556">
    <property type="protein sequence ID" value="RRR70093.1"/>
    <property type="molecule type" value="Genomic_DNA"/>
</dbReference>
<evidence type="ECO:0000256" key="2">
    <source>
        <dbReference type="ARBA" id="ARBA00006402"/>
    </source>
</evidence>
<dbReference type="Gene3D" id="1.10.287.130">
    <property type="match status" value="1"/>
</dbReference>
<reference evidence="12 13" key="1">
    <citation type="submission" date="2018-12" db="EMBL/GenBank/DDBJ databases">
        <title>Genome Sequence of Candidatus Viridilinea halotolerans isolated from saline sulfide-rich spring.</title>
        <authorList>
            <person name="Grouzdev D.S."/>
            <person name="Burganskaya E.I."/>
            <person name="Krutkina M.S."/>
            <person name="Sukhacheva M.V."/>
            <person name="Gorlenko V.M."/>
        </authorList>
    </citation>
    <scope>NUCLEOTIDE SEQUENCE [LARGE SCALE GENOMIC DNA]</scope>
    <source>
        <strain evidence="12">Chok-6</strain>
    </source>
</reference>
<dbReference type="PROSITE" id="PS50110">
    <property type="entry name" value="RESPONSE_REGULATORY"/>
    <property type="match status" value="1"/>
</dbReference>
<feature type="domain" description="Histidine kinase" evidence="10">
    <location>
        <begin position="307"/>
        <end position="528"/>
    </location>
</feature>
<dbReference type="PRINTS" id="PR00344">
    <property type="entry name" value="BCTRLSENSOR"/>
</dbReference>
<evidence type="ECO:0000256" key="7">
    <source>
        <dbReference type="ARBA" id="ARBA00023012"/>
    </source>
</evidence>
<dbReference type="CDD" id="cd00082">
    <property type="entry name" value="HisKA"/>
    <property type="match status" value="1"/>
</dbReference>
<dbReference type="SMART" id="SM00388">
    <property type="entry name" value="HisKA"/>
    <property type="match status" value="1"/>
</dbReference>
<dbReference type="SUPFAM" id="SSF55781">
    <property type="entry name" value="GAF domain-like"/>
    <property type="match status" value="1"/>
</dbReference>
<dbReference type="SMART" id="SM00387">
    <property type="entry name" value="HATPase_c"/>
    <property type="match status" value="1"/>
</dbReference>
<dbReference type="InterPro" id="IPR029016">
    <property type="entry name" value="GAF-like_dom_sf"/>
</dbReference>
<dbReference type="InterPro" id="IPR003594">
    <property type="entry name" value="HATPase_dom"/>
</dbReference>
<dbReference type="PANTHER" id="PTHR43047:SF63">
    <property type="entry name" value="HISTIDINE KINASE"/>
    <property type="match status" value="1"/>
</dbReference>
<dbReference type="GO" id="GO:0005886">
    <property type="term" value="C:plasma membrane"/>
    <property type="evidence" value="ECO:0007669"/>
    <property type="project" value="TreeGrafter"/>
</dbReference>
<dbReference type="Pfam" id="PF00072">
    <property type="entry name" value="Response_reg"/>
    <property type="match status" value="1"/>
</dbReference>
<dbReference type="InterPro" id="IPR003018">
    <property type="entry name" value="GAF"/>
</dbReference>
<evidence type="ECO:0000256" key="8">
    <source>
        <dbReference type="ARBA" id="ARBA00074306"/>
    </source>
</evidence>
<name>A0A426TWU7_9CHLR</name>
<evidence type="ECO:0000256" key="4">
    <source>
        <dbReference type="ARBA" id="ARBA00022553"/>
    </source>
</evidence>
<evidence type="ECO:0000256" key="6">
    <source>
        <dbReference type="ARBA" id="ARBA00022777"/>
    </source>
</evidence>
<dbReference type="GO" id="GO:0000155">
    <property type="term" value="F:phosphorelay sensor kinase activity"/>
    <property type="evidence" value="ECO:0007669"/>
    <property type="project" value="InterPro"/>
</dbReference>
<comment type="caution">
    <text evidence="12">The sequence shown here is derived from an EMBL/GenBank/DDBJ whole genome shotgun (WGS) entry which is preliminary data.</text>
</comment>
<evidence type="ECO:0000313" key="13">
    <source>
        <dbReference type="Proteomes" id="UP000280307"/>
    </source>
</evidence>
<dbReference type="InterPro" id="IPR001789">
    <property type="entry name" value="Sig_transdc_resp-reg_receiver"/>
</dbReference>
<comment type="catalytic activity">
    <reaction evidence="1">
        <text>ATP + protein L-histidine = ADP + protein N-phospho-L-histidine.</text>
        <dbReference type="EC" id="2.7.13.3"/>
    </reaction>
</comment>
<dbReference type="FunFam" id="3.30.565.10:FF:000010">
    <property type="entry name" value="Sensor histidine kinase RcsC"/>
    <property type="match status" value="1"/>
</dbReference>
<dbReference type="InterPro" id="IPR036890">
    <property type="entry name" value="HATPase_C_sf"/>
</dbReference>
<dbReference type="InterPro" id="IPR011006">
    <property type="entry name" value="CheY-like_superfamily"/>
</dbReference>
<evidence type="ECO:0000259" key="10">
    <source>
        <dbReference type="PROSITE" id="PS50109"/>
    </source>
</evidence>
<dbReference type="Gene3D" id="3.40.50.2300">
    <property type="match status" value="1"/>
</dbReference>
<evidence type="ECO:0000313" key="12">
    <source>
        <dbReference type="EMBL" id="RRR70093.1"/>
    </source>
</evidence>
<evidence type="ECO:0000256" key="3">
    <source>
        <dbReference type="ARBA" id="ARBA00012438"/>
    </source>
</evidence>
<organism evidence="12 13">
    <name type="scientific">Candidatus Viridilinea halotolerans</name>
    <dbReference type="NCBI Taxonomy" id="2491704"/>
    <lineage>
        <taxon>Bacteria</taxon>
        <taxon>Bacillati</taxon>
        <taxon>Chloroflexota</taxon>
        <taxon>Chloroflexia</taxon>
        <taxon>Chloroflexales</taxon>
        <taxon>Chloroflexineae</taxon>
        <taxon>Oscillochloridaceae</taxon>
        <taxon>Candidatus Viridilinea</taxon>
    </lineage>
</organism>
<dbReference type="Pfam" id="PF01590">
    <property type="entry name" value="GAF"/>
    <property type="match status" value="1"/>
</dbReference>
<evidence type="ECO:0000256" key="1">
    <source>
        <dbReference type="ARBA" id="ARBA00000085"/>
    </source>
</evidence>
<protein>
    <recommendedName>
        <fullName evidence="8">Circadian input-output histidine kinase CikA</fullName>
        <ecNumber evidence="3">2.7.13.3</ecNumber>
    </recommendedName>
</protein>
<dbReference type="InterPro" id="IPR003661">
    <property type="entry name" value="HisK_dim/P_dom"/>
</dbReference>
<dbReference type="PANTHER" id="PTHR43047">
    <property type="entry name" value="TWO-COMPONENT HISTIDINE PROTEIN KINASE"/>
    <property type="match status" value="1"/>
</dbReference>
<dbReference type="Pfam" id="PF02518">
    <property type="entry name" value="HATPase_c"/>
    <property type="match status" value="1"/>
</dbReference>
<gene>
    <name evidence="12" type="ORF">EI684_13870</name>
</gene>
<keyword evidence="5" id="KW-0808">Transferase</keyword>
<dbReference type="SUPFAM" id="SSF52172">
    <property type="entry name" value="CheY-like"/>
    <property type="match status" value="1"/>
</dbReference>
<dbReference type="SUPFAM" id="SSF47384">
    <property type="entry name" value="Homodimeric domain of signal transducing histidine kinase"/>
    <property type="match status" value="1"/>
</dbReference>
<sequence length="680" mass="74649">MNNHHVYNIKTPLLLLDRALGIVEIDARFAALLPEQHGNLLGQPVATCLPELEPPLCAWLTQGQAPGLLLLTSLPSAPITISVAPVLASQGTIMAVEIFAEQDGGRYHATQAFCRTCVAQQHFLLQLNDRLRPLVAPQEVQNVALLMLAEYLQVDRAMYGEVEAGNDEIFIIRQEHRRTAVPSIVGYHRFDEFGPDVAAHLRQGQTLVSNDVQRITGNSASHHAAHTLVGVRAHISVPLVKEGRILAYLAVNQQTPRNWTAQEIQLVQEVASRTWETVERAHTEAMLRQTNLELIHTARAKDEFMANMSHELRTPLNAILAFSESLQEGVAGPVNERQISALRHIETSGQHLLALINDVLDLAKVEAGRVELQFERFAINDLCRSSFQLIKEQALKKQQQIRLTLNDEAAYLEADPRRLKQILVNLLSNAVKFTPNQGQISLEVEVLPEVQLVQFHVRDSGIGIDAASLDKLFKPFTQLDAALNRQHEGTGLGLALVHSLAQLHGGNVTVESQVGVGSCFTLMLPYYPPALPEVATAPSATASHAITPDLAKLLDGVKILLAEDNEINLTVVSNYLQAHGCHVIAAQTGRQALSQAAACQPDMILMDVQMPELDGISAIKLLRANPTFQQTPIIVLSALAMKGDRERCLAAGADAYMAKPLRMRELVGLMRSLLERSAEK</sequence>
<evidence type="ECO:0000256" key="5">
    <source>
        <dbReference type="ARBA" id="ARBA00022679"/>
    </source>
</evidence>
<dbReference type="GO" id="GO:0009927">
    <property type="term" value="F:histidine phosphotransfer kinase activity"/>
    <property type="evidence" value="ECO:0007669"/>
    <property type="project" value="TreeGrafter"/>
</dbReference>
<dbReference type="Gene3D" id="3.30.450.40">
    <property type="match status" value="1"/>
</dbReference>
<dbReference type="InterPro" id="IPR036097">
    <property type="entry name" value="HisK_dim/P_sf"/>
</dbReference>
<dbReference type="Pfam" id="PF00512">
    <property type="entry name" value="HisKA"/>
    <property type="match status" value="1"/>
</dbReference>
<dbReference type="EC" id="2.7.13.3" evidence="3"/>
<dbReference type="SMART" id="SM00448">
    <property type="entry name" value="REC"/>
    <property type="match status" value="1"/>
</dbReference>
<dbReference type="SMART" id="SM00065">
    <property type="entry name" value="GAF"/>
    <property type="match status" value="1"/>
</dbReference>
<dbReference type="Gene3D" id="3.30.565.10">
    <property type="entry name" value="Histidine kinase-like ATPase, C-terminal domain"/>
    <property type="match status" value="1"/>
</dbReference>
<dbReference type="InterPro" id="IPR004358">
    <property type="entry name" value="Sig_transdc_His_kin-like_C"/>
</dbReference>
<dbReference type="CDD" id="cd16922">
    <property type="entry name" value="HATPase_EvgS-ArcB-TorS-like"/>
    <property type="match status" value="1"/>
</dbReference>
<comment type="similarity">
    <text evidence="2">In the N-terminal section; belongs to the phytochrome family.</text>
</comment>
<dbReference type="Proteomes" id="UP000280307">
    <property type="component" value="Unassembled WGS sequence"/>
</dbReference>
<keyword evidence="4 9" id="KW-0597">Phosphoprotein</keyword>